<dbReference type="Pfam" id="PF00343">
    <property type="entry name" value="Phosphorylase"/>
    <property type="match status" value="1"/>
</dbReference>
<keyword evidence="3" id="KW-0021">Allosteric enzyme</keyword>
<evidence type="ECO:0000313" key="8">
    <source>
        <dbReference type="EMBL" id="TDT90873.1"/>
    </source>
</evidence>
<evidence type="ECO:0000256" key="1">
    <source>
        <dbReference type="ARBA" id="ARBA00001275"/>
    </source>
</evidence>
<dbReference type="InterPro" id="IPR000811">
    <property type="entry name" value="Glyco_trans_35"/>
</dbReference>
<reference evidence="7 9" key="1">
    <citation type="journal article" date="2016" name="Front. Microbiol.">
        <title>Genome Sequence of the Piezophilic, Mesophilic Sulfate-Reducing Bacterium Desulfovibrio indicus J2T.</title>
        <authorList>
            <person name="Cao J."/>
            <person name="Maignien L."/>
            <person name="Shao Z."/>
            <person name="Alain K."/>
            <person name="Jebbar M."/>
        </authorList>
    </citation>
    <scope>NUCLEOTIDE SEQUENCE [LARGE SCALE GENOMIC DNA]</scope>
    <source>
        <strain evidence="7 9">J2</strain>
    </source>
</reference>
<evidence type="ECO:0000256" key="4">
    <source>
        <dbReference type="ARBA" id="ARBA00022676"/>
    </source>
</evidence>
<dbReference type="SUPFAM" id="SSF53756">
    <property type="entry name" value="UDP-Glycosyltransferase/glycogen phosphorylase"/>
    <property type="match status" value="2"/>
</dbReference>
<evidence type="ECO:0000256" key="2">
    <source>
        <dbReference type="ARBA" id="ARBA00006047"/>
    </source>
</evidence>
<gene>
    <name evidence="7" type="ORF">AWY79_16365</name>
    <name evidence="8" type="ORF">EDC59_102306</name>
</gene>
<dbReference type="InterPro" id="IPR024517">
    <property type="entry name" value="Glycogen_phosphorylase_DUF3417"/>
</dbReference>
<evidence type="ECO:0000259" key="6">
    <source>
        <dbReference type="Pfam" id="PF11897"/>
    </source>
</evidence>
<keyword evidence="4" id="KW-0328">Glycosyltransferase</keyword>
<proteinExistence type="inferred from homology"/>
<dbReference type="Proteomes" id="UP000295506">
    <property type="component" value="Unassembled WGS sequence"/>
</dbReference>
<dbReference type="Gene3D" id="3.40.50.2000">
    <property type="entry name" value="Glycogen Phosphorylase B"/>
    <property type="match status" value="4"/>
</dbReference>
<feature type="domain" description="DUF3417" evidence="6">
    <location>
        <begin position="579"/>
        <end position="686"/>
    </location>
</feature>
<accession>A0A126QR75</accession>
<evidence type="ECO:0000256" key="5">
    <source>
        <dbReference type="ARBA" id="ARBA00022679"/>
    </source>
</evidence>
<reference evidence="8 10" key="2">
    <citation type="submission" date="2019-03" db="EMBL/GenBank/DDBJ databases">
        <title>Genomic Encyclopedia of Type Strains, Phase IV (KMG-IV): sequencing the most valuable type-strain genomes for metagenomic binning, comparative biology and taxonomic classification.</title>
        <authorList>
            <person name="Goeker M."/>
        </authorList>
    </citation>
    <scope>NUCLEOTIDE SEQUENCE [LARGE SCALE GENOMIC DNA]</scope>
    <source>
        <strain evidence="8 10">DSM 101483</strain>
    </source>
</reference>
<dbReference type="PANTHER" id="PTHR42655">
    <property type="entry name" value="GLYCOGEN PHOSPHORYLASE"/>
    <property type="match status" value="1"/>
</dbReference>
<dbReference type="GO" id="GO:0030170">
    <property type="term" value="F:pyridoxal phosphate binding"/>
    <property type="evidence" value="ECO:0007669"/>
    <property type="project" value="InterPro"/>
</dbReference>
<dbReference type="EMBL" id="SOBK01000002">
    <property type="protein sequence ID" value="TDT90873.1"/>
    <property type="molecule type" value="Genomic_DNA"/>
</dbReference>
<evidence type="ECO:0000313" key="9">
    <source>
        <dbReference type="Proteomes" id="UP000055611"/>
    </source>
</evidence>
<dbReference type="InterPro" id="IPR011834">
    <property type="entry name" value="Agluc_phsphrylas"/>
</dbReference>
<protein>
    <submittedName>
        <fullName evidence="7">Alpha-glucan phosphorylase</fullName>
    </submittedName>
    <submittedName>
        <fullName evidence="8">Phosphorylase/glycogen(Starch) synthase</fullName>
    </submittedName>
</protein>
<dbReference type="Pfam" id="PF11897">
    <property type="entry name" value="DUF3417"/>
    <property type="match status" value="1"/>
</dbReference>
<dbReference type="NCBIfam" id="TIGR02094">
    <property type="entry name" value="more_P_ylases"/>
    <property type="match status" value="1"/>
</dbReference>
<organism evidence="8 10">
    <name type="scientific">Pseudodesulfovibrio indicus</name>
    <dbReference type="NCBI Taxonomy" id="1716143"/>
    <lineage>
        <taxon>Bacteria</taxon>
        <taxon>Pseudomonadati</taxon>
        <taxon>Thermodesulfobacteriota</taxon>
        <taxon>Desulfovibrionia</taxon>
        <taxon>Desulfovibrionales</taxon>
        <taxon>Desulfovibrionaceae</taxon>
    </lineage>
</organism>
<dbReference type="InterPro" id="IPR008631">
    <property type="entry name" value="Glycogen_synth"/>
</dbReference>
<dbReference type="Pfam" id="PF05693">
    <property type="entry name" value="Glycogen_syn"/>
    <property type="match status" value="2"/>
</dbReference>
<dbReference type="GO" id="GO:0008184">
    <property type="term" value="F:glycogen phosphorylase activity"/>
    <property type="evidence" value="ECO:0007669"/>
    <property type="project" value="InterPro"/>
</dbReference>
<dbReference type="RefSeq" id="WP_066806268.1">
    <property type="nucleotide sequence ID" value="NZ_CP014206.1"/>
</dbReference>
<dbReference type="Proteomes" id="UP000055611">
    <property type="component" value="Chromosome"/>
</dbReference>
<keyword evidence="9" id="KW-1185">Reference proteome</keyword>
<dbReference type="PANTHER" id="PTHR42655:SF1">
    <property type="entry name" value="GLYCOGEN PHOSPHORYLASE"/>
    <property type="match status" value="1"/>
</dbReference>
<sequence length="1413" mass="159141">MDTSWLFEVSWEVCNKVGGIYTVISSKAAQAMAAFDGRYVAIGPLLDRNPGFKPCDPPEDIRPALERLKAWGVETATGRWDIPGQPWVLLIGFRNAFPAHDKLLFQLWNDYGVDSMAGGWDYIEPVLYSTAAAMAIKEIAEDVEDEAAVFAHFHEWMSGAGVLHLKKHAPGVSTVLTTHATMLGRAMSGAGVDIYSQLEEIEPSQQAKAFGVTAKHSMESVSAREADCFTTVSNITRMEASNLLGTNPSVVTVNGFNLKGFAEPGAVAKTRKSSRKQLLDLAANFLARDLDPDKTLLVATSGRYEFHNKGIDLLLDGLGDLDEALAKEGGDVTVVAFLLVSCGYAGFSDEARRRLKQERYDIEKYAGISTHHLGDADRDPVVLKCRERDLDNAPENRCCVIFIPVYLDGNDGVLNLEYYDALAGMDLTVFPSFYEPWGYTPMESAAFAVPTVTSDRAGFGQWVMEKHPDGHPGVHVLNRLEDDYETARENLTRFLSDFTRWPAEERESRSREARAIAEEATWVHFYPRYIEAYEAAADSRAERIAGVQRMVASPGREISFSGVNTTQPRLRSFTVVTELPEQLARLRELAENLWWVWHRDSQELFEWMDADKWEASGHNPVLFLDTMHRDRLEELADNNEFMGRFRSILERFDAYMAESAGADVRGITWKNPIAYFSMEFGLHESIPVYSGGLGLLSGDHIKSASDLNLPFVGISLLYKNGFFHQRINGNGDQVVEYHENDFATMPITQVQGADGEKIMVTVNLPGRTVFAQIWEVHVGRARLYLLDTDVVENSRSDRDITSRLYDPTSKGRIEQEIILGVGGVRLLTALGVNPSVYHLNEGHSAFLLFERIRHLMILDGVNFATAKEIVRGTTVFTMHTPVPAGNERFEKSLVENYFRGYADEMGVPWDGLWNLGHIYSEEADHLNMTVLALQLSCKRNGVSRLHGDVSRRMWMDLWRGFILGEIPVGHVTNGVHLTSWLDERLRRDIEETCGLSVHRELLDQGDWDCLHGLDDRRLWDSHVALKHRLYDEVRRSISNQWTREGEPPNRLHAFLRALNPDHLTLVFARRCTAYKRPTLIFHNLQRIREILTNPDRPVNIIFAGKSHPADTMGASYINLICRLAKQDDFLGRVIFLESYDIRLARLLVSGADVWLNNPTRLMEASGTSGMKAAVNGVPNCSILDGWWDEAFDGTNGWAVGSGLVYESQVNQDIVDADNLYATLESEVAPEFYDRGGDGVPHAWLRRMKESMRTAFVQYGTHRMVRDYIDDMYLPAIELAALREKNNYDLAQRIGEWRTRIPGRFSTVTIKEVNVEGITGDVFRLGTKLTVKAKVDRGQLEDKELLVEFVACTPDEQTVVACMPMELRHSEGPVLTYRVKYIPTEPGPMRYGVRVIPAHPGLANKCEARLIRWS</sequence>
<dbReference type="GO" id="GO:0005978">
    <property type="term" value="P:glycogen biosynthetic process"/>
    <property type="evidence" value="ECO:0007669"/>
    <property type="project" value="InterPro"/>
</dbReference>
<evidence type="ECO:0000313" key="10">
    <source>
        <dbReference type="Proteomes" id="UP000295506"/>
    </source>
</evidence>
<dbReference type="GO" id="GO:0004373">
    <property type="term" value="F:alpha-1,4-glucan glucosyltransferase (UDP-glucose donor) activity"/>
    <property type="evidence" value="ECO:0007669"/>
    <property type="project" value="InterPro"/>
</dbReference>
<name>A0A126QR75_9BACT</name>
<dbReference type="OrthoDB" id="7229284at2"/>
<comment type="similarity">
    <text evidence="2">Belongs to the glycogen phosphorylase family.</text>
</comment>
<evidence type="ECO:0000256" key="3">
    <source>
        <dbReference type="ARBA" id="ARBA00022533"/>
    </source>
</evidence>
<keyword evidence="5" id="KW-0808">Transferase</keyword>
<dbReference type="KEGG" id="dej:AWY79_16365"/>
<dbReference type="InterPro" id="IPR052182">
    <property type="entry name" value="Glycogen/Maltodextrin_Phosph"/>
</dbReference>
<comment type="catalytic activity">
    <reaction evidence="1">
        <text>[(1-&gt;4)-alpha-D-glucosyl](n) + phosphate = [(1-&gt;4)-alpha-D-glucosyl](n-1) + alpha-D-glucose 1-phosphate</text>
        <dbReference type="Rhea" id="RHEA:41732"/>
        <dbReference type="Rhea" id="RHEA-COMP:9584"/>
        <dbReference type="Rhea" id="RHEA-COMP:9586"/>
        <dbReference type="ChEBI" id="CHEBI:15444"/>
        <dbReference type="ChEBI" id="CHEBI:43474"/>
        <dbReference type="ChEBI" id="CHEBI:58601"/>
        <dbReference type="EC" id="2.4.1.1"/>
    </reaction>
</comment>
<evidence type="ECO:0000313" key="7">
    <source>
        <dbReference type="EMBL" id="AMK12563.1"/>
    </source>
</evidence>
<dbReference type="EMBL" id="CP014206">
    <property type="protein sequence ID" value="AMK12563.1"/>
    <property type="molecule type" value="Genomic_DNA"/>
</dbReference>